<organism evidence="6 7">
    <name type="scientific">Psychromonas arctica</name>
    <dbReference type="NCBI Taxonomy" id="168275"/>
    <lineage>
        <taxon>Bacteria</taxon>
        <taxon>Pseudomonadati</taxon>
        <taxon>Pseudomonadota</taxon>
        <taxon>Gammaproteobacteria</taxon>
        <taxon>Alteromonadales</taxon>
        <taxon>Psychromonadaceae</taxon>
        <taxon>Psychromonas</taxon>
    </lineage>
</organism>
<dbReference type="Pfam" id="PF00497">
    <property type="entry name" value="SBP_bac_3"/>
    <property type="match status" value="1"/>
</dbReference>
<sequence>MKLVKKISLVVASISALGAFSSASADQLDDVISRGTLNCGVVLDFPPMGYTDKDNKPAGFDVDYCNDLATVLGVKSNVINLTWGDRIPSLISAKTDVVIGSTSDSLARAKSVGFTYPYFVFKFQVISKKGVKMTSFADLKDVKVGAALGTTYETEYFNYADAQGWGRDNYTAFKSENDAFLGLYQGKVDALISTNTNIATKLTSGQFDNFVAGPYVPNYDDVVGIIAKRSEQAWIKYLNLFLVHQVRDGRLNELHVKHFGTPVSADMVKALRENK</sequence>
<dbReference type="EMBL" id="JBAKBA010000029">
    <property type="protein sequence ID" value="MEL0659948.1"/>
    <property type="molecule type" value="Genomic_DNA"/>
</dbReference>
<dbReference type="PANTHER" id="PTHR30085">
    <property type="entry name" value="AMINO ACID ABC TRANSPORTER PERMEASE"/>
    <property type="match status" value="1"/>
</dbReference>
<dbReference type="PANTHER" id="PTHR30085:SF6">
    <property type="entry name" value="ABC TRANSPORTER GLUTAMINE-BINDING PROTEIN GLNH"/>
    <property type="match status" value="1"/>
</dbReference>
<dbReference type="Gene3D" id="3.40.190.10">
    <property type="entry name" value="Periplasmic binding protein-like II"/>
    <property type="match status" value="2"/>
</dbReference>
<dbReference type="Proteomes" id="UP001366060">
    <property type="component" value="Unassembled WGS sequence"/>
</dbReference>
<dbReference type="SMART" id="SM00062">
    <property type="entry name" value="PBPb"/>
    <property type="match status" value="1"/>
</dbReference>
<evidence type="ECO:0000313" key="6">
    <source>
        <dbReference type="EMBL" id="MEL0659948.1"/>
    </source>
</evidence>
<evidence type="ECO:0000256" key="2">
    <source>
        <dbReference type="ARBA" id="ARBA00022448"/>
    </source>
</evidence>
<reference evidence="6 7" key="1">
    <citation type="submission" date="2024-02" db="EMBL/GenBank/DDBJ databases">
        <title>Bacteria isolated from the canopy kelp, Nereocystis luetkeana.</title>
        <authorList>
            <person name="Pfister C.A."/>
            <person name="Younker I.T."/>
            <person name="Light S.H."/>
        </authorList>
    </citation>
    <scope>NUCLEOTIDE SEQUENCE [LARGE SCALE GENOMIC DNA]</scope>
    <source>
        <strain evidence="6 7">TI.2.07</strain>
    </source>
</reference>
<evidence type="ECO:0000256" key="1">
    <source>
        <dbReference type="ARBA" id="ARBA00010333"/>
    </source>
</evidence>
<feature type="chain" id="PRO_5045334220" evidence="4">
    <location>
        <begin position="26"/>
        <end position="275"/>
    </location>
</feature>
<accession>A0ABU9HE23</accession>
<dbReference type="InterPro" id="IPR051455">
    <property type="entry name" value="Bact_solute-bind_prot3"/>
</dbReference>
<keyword evidence="7" id="KW-1185">Reference proteome</keyword>
<keyword evidence="3 4" id="KW-0732">Signal</keyword>
<dbReference type="RefSeq" id="WP_341628454.1">
    <property type="nucleotide sequence ID" value="NZ_JBAKBA010000029.1"/>
</dbReference>
<protein>
    <submittedName>
        <fullName evidence="6">Transporter substrate-binding domain-containing protein</fullName>
    </submittedName>
</protein>
<evidence type="ECO:0000256" key="3">
    <source>
        <dbReference type="ARBA" id="ARBA00022729"/>
    </source>
</evidence>
<keyword evidence="2" id="KW-0813">Transport</keyword>
<feature type="signal peptide" evidence="4">
    <location>
        <begin position="1"/>
        <end position="25"/>
    </location>
</feature>
<comment type="similarity">
    <text evidence="1">Belongs to the bacterial solute-binding protein 3 family.</text>
</comment>
<proteinExistence type="inferred from homology"/>
<dbReference type="InterPro" id="IPR001638">
    <property type="entry name" value="Solute-binding_3/MltF_N"/>
</dbReference>
<comment type="caution">
    <text evidence="6">The sequence shown here is derived from an EMBL/GenBank/DDBJ whole genome shotgun (WGS) entry which is preliminary data.</text>
</comment>
<evidence type="ECO:0000259" key="5">
    <source>
        <dbReference type="SMART" id="SM00062"/>
    </source>
</evidence>
<evidence type="ECO:0000256" key="4">
    <source>
        <dbReference type="SAM" id="SignalP"/>
    </source>
</evidence>
<gene>
    <name evidence="6" type="ORF">V6255_12450</name>
</gene>
<evidence type="ECO:0000313" key="7">
    <source>
        <dbReference type="Proteomes" id="UP001366060"/>
    </source>
</evidence>
<feature type="domain" description="Solute-binding protein family 3/N-terminal" evidence="5">
    <location>
        <begin position="36"/>
        <end position="262"/>
    </location>
</feature>
<dbReference type="SUPFAM" id="SSF53850">
    <property type="entry name" value="Periplasmic binding protein-like II"/>
    <property type="match status" value="1"/>
</dbReference>
<name>A0ABU9HE23_9GAMM</name>